<organism evidence="2 3">
    <name type="scientific">Clostridium taeniosporum</name>
    <dbReference type="NCBI Taxonomy" id="394958"/>
    <lineage>
        <taxon>Bacteria</taxon>
        <taxon>Bacillati</taxon>
        <taxon>Bacillota</taxon>
        <taxon>Clostridia</taxon>
        <taxon>Eubacteriales</taxon>
        <taxon>Clostridiaceae</taxon>
        <taxon>Clostridium</taxon>
    </lineage>
</organism>
<gene>
    <name evidence="2" type="ORF">BGI42_04235</name>
</gene>
<protein>
    <submittedName>
        <fullName evidence="2">Uncharacterized protein</fullName>
    </submittedName>
</protein>
<evidence type="ECO:0000313" key="3">
    <source>
        <dbReference type="Proteomes" id="UP000094652"/>
    </source>
</evidence>
<accession>A0A1D7XI21</accession>
<name>A0A1D7XI21_9CLOT</name>
<evidence type="ECO:0000313" key="2">
    <source>
        <dbReference type="EMBL" id="AOR22972.1"/>
    </source>
</evidence>
<dbReference type="Proteomes" id="UP000094652">
    <property type="component" value="Chromosome"/>
</dbReference>
<proteinExistence type="predicted"/>
<sequence>MREKKHWLLKKVLPLIFLILIVIGGLIKINIINTKSLSPLGNTNQNYKLVKEEFGEDFSNFIKDNSQVKIYKEGNKQLLIRIGNKDLIINEESIFTKKLKKLFNKISINFTGLKENAYNFVHKSEE</sequence>
<keyword evidence="1" id="KW-0812">Transmembrane</keyword>
<keyword evidence="1" id="KW-1133">Transmembrane helix</keyword>
<dbReference type="EMBL" id="CP017253">
    <property type="protein sequence ID" value="AOR22972.1"/>
    <property type="molecule type" value="Genomic_DNA"/>
</dbReference>
<keyword evidence="1" id="KW-0472">Membrane</keyword>
<keyword evidence="3" id="KW-1185">Reference proteome</keyword>
<evidence type="ECO:0000256" key="1">
    <source>
        <dbReference type="SAM" id="Phobius"/>
    </source>
</evidence>
<dbReference type="RefSeq" id="WP_069679128.1">
    <property type="nucleotide sequence ID" value="NZ_CP017253.2"/>
</dbReference>
<dbReference type="KEGG" id="ctae:BGI42_04235"/>
<reference evidence="3" key="1">
    <citation type="submission" date="2016-09" db="EMBL/GenBank/DDBJ databases">
        <title>Genomics of Clostridium taeniosporum, an organism which forms endospores with ribbon-like appendages.</title>
        <authorList>
            <person name="Walker J.R."/>
        </authorList>
    </citation>
    <scope>NUCLEOTIDE SEQUENCE [LARGE SCALE GENOMIC DNA]</scope>
    <source>
        <strain evidence="3">1/k</strain>
    </source>
</reference>
<dbReference type="AlphaFoldDB" id="A0A1D7XI21"/>
<dbReference type="STRING" id="394958.BGI42_04235"/>
<feature type="transmembrane region" description="Helical" evidence="1">
    <location>
        <begin position="12"/>
        <end position="32"/>
    </location>
</feature>
<dbReference type="OrthoDB" id="1911637at2"/>